<organism evidence="1 2">
    <name type="scientific">Parthenolecanium corni</name>
    <dbReference type="NCBI Taxonomy" id="536013"/>
    <lineage>
        <taxon>Eukaryota</taxon>
        <taxon>Metazoa</taxon>
        <taxon>Ecdysozoa</taxon>
        <taxon>Arthropoda</taxon>
        <taxon>Hexapoda</taxon>
        <taxon>Insecta</taxon>
        <taxon>Pterygota</taxon>
        <taxon>Neoptera</taxon>
        <taxon>Paraneoptera</taxon>
        <taxon>Hemiptera</taxon>
        <taxon>Sternorrhyncha</taxon>
        <taxon>Coccoidea</taxon>
        <taxon>Coccidae</taxon>
        <taxon>Parthenolecanium</taxon>
    </lineage>
</organism>
<evidence type="ECO:0000313" key="1">
    <source>
        <dbReference type="EMBL" id="KAK7579896.1"/>
    </source>
</evidence>
<gene>
    <name evidence="1" type="ORF">V9T40_000525</name>
</gene>
<name>A0AAN9Y0G7_9HEMI</name>
<dbReference type="Proteomes" id="UP001367676">
    <property type="component" value="Unassembled WGS sequence"/>
</dbReference>
<keyword evidence="2" id="KW-1185">Reference proteome</keyword>
<evidence type="ECO:0000313" key="2">
    <source>
        <dbReference type="Proteomes" id="UP001367676"/>
    </source>
</evidence>
<sequence>MLIDRVVLGKGTSNTGNGARKFFRHHETVSRITEVDHECIKRLYFVMVALTCGKQLNIATLQKFCQETAELFVQRYPWYRMPVKVHKLLVHSVQVTEYLPVPIGIMSEEALEAANKIYRRVRERHTTEKKTIQDLLCYMLAFSDPKLSTLKRPAKDSLDLPQEVLSLLVPQIPVDTEQMLPPNDVDLNIEVDVAYAVENFHD</sequence>
<dbReference type="EMBL" id="JBBCAQ010000034">
    <property type="protein sequence ID" value="KAK7579896.1"/>
    <property type="molecule type" value="Genomic_DNA"/>
</dbReference>
<accession>A0AAN9Y0G7</accession>
<comment type="caution">
    <text evidence="1">The sequence shown here is derived from an EMBL/GenBank/DDBJ whole genome shotgun (WGS) entry which is preliminary data.</text>
</comment>
<dbReference type="AlphaFoldDB" id="A0AAN9Y0G7"/>
<protein>
    <submittedName>
        <fullName evidence="1">Uncharacterized protein</fullName>
    </submittedName>
</protein>
<reference evidence="1 2" key="1">
    <citation type="submission" date="2024-03" db="EMBL/GenBank/DDBJ databases">
        <title>Adaptation during the transition from Ophiocordyceps entomopathogen to insect associate is accompanied by gene loss and intensified selection.</title>
        <authorList>
            <person name="Ward C.M."/>
            <person name="Onetto C.A."/>
            <person name="Borneman A.R."/>
        </authorList>
    </citation>
    <scope>NUCLEOTIDE SEQUENCE [LARGE SCALE GENOMIC DNA]</scope>
    <source>
        <strain evidence="1">AWRI1</strain>
        <tissue evidence="1">Single Adult Female</tissue>
    </source>
</reference>
<proteinExistence type="predicted"/>